<comment type="caution">
    <text evidence="1">The sequence shown here is derived from an EMBL/GenBank/DDBJ whole genome shotgun (WGS) entry which is preliminary data.</text>
</comment>
<evidence type="ECO:0000313" key="2">
    <source>
        <dbReference type="Proteomes" id="UP001208567"/>
    </source>
</evidence>
<protein>
    <recommendedName>
        <fullName evidence="3">Transposase</fullName>
    </recommendedName>
</protein>
<dbReference type="Proteomes" id="UP001208567">
    <property type="component" value="Unassembled WGS sequence"/>
</dbReference>
<reference evidence="1 2" key="1">
    <citation type="journal article" date="2024" name="Int. J. Syst. Evol. Microbiol.">
        <title>Clostridium omnivorum sp. nov., isolated from anoxic soil under the treatment of reductive soil disinfestation.</title>
        <authorList>
            <person name="Ueki A."/>
            <person name="Tonouchi A."/>
            <person name="Kaku N."/>
            <person name="Honma S."/>
            <person name="Ueki K."/>
        </authorList>
    </citation>
    <scope>NUCLEOTIDE SEQUENCE [LARGE SCALE GENOMIC DNA]</scope>
    <source>
        <strain evidence="1 2">E14</strain>
    </source>
</reference>
<name>A0ABQ5N7T1_9CLOT</name>
<dbReference type="EMBL" id="BRXR01000001">
    <property type="protein sequence ID" value="GLC31149.1"/>
    <property type="molecule type" value="Genomic_DNA"/>
</dbReference>
<accession>A0ABQ5N7T1</accession>
<gene>
    <name evidence="1" type="ORF">bsdE14_25590</name>
</gene>
<evidence type="ECO:0008006" key="3">
    <source>
        <dbReference type="Google" id="ProtNLM"/>
    </source>
</evidence>
<dbReference type="RefSeq" id="WP_264850428.1">
    <property type="nucleotide sequence ID" value="NZ_BRXR01000001.1"/>
</dbReference>
<proteinExistence type="predicted"/>
<organism evidence="1 2">
    <name type="scientific">Clostridium omnivorum</name>
    <dbReference type="NCBI Taxonomy" id="1604902"/>
    <lineage>
        <taxon>Bacteria</taxon>
        <taxon>Bacillati</taxon>
        <taxon>Bacillota</taxon>
        <taxon>Clostridia</taxon>
        <taxon>Eubacteriales</taxon>
        <taxon>Clostridiaceae</taxon>
        <taxon>Clostridium</taxon>
    </lineage>
</organism>
<evidence type="ECO:0000313" key="1">
    <source>
        <dbReference type="EMBL" id="GLC31149.1"/>
    </source>
</evidence>
<keyword evidence="2" id="KW-1185">Reference proteome</keyword>
<sequence length="88" mass="10718">MAKKMAIFEEETKILKKHGHICKEVSFIYKFTYDNKSNHDIKLMCSTLKVSRSSFYKYFKHQENSRSKENKKLKERIVEIYTSVRERY</sequence>